<gene>
    <name evidence="10" type="primary">accB</name>
    <name evidence="10" type="ORF">H9735_11695</name>
</gene>
<evidence type="ECO:0000256" key="6">
    <source>
        <dbReference type="ARBA" id="ARBA00023160"/>
    </source>
</evidence>
<dbReference type="PROSITE" id="PS00188">
    <property type="entry name" value="BIOTIN"/>
    <property type="match status" value="1"/>
</dbReference>
<dbReference type="InterPro" id="IPR001882">
    <property type="entry name" value="Biotin_BS"/>
</dbReference>
<dbReference type="Proteomes" id="UP000886721">
    <property type="component" value="Unassembled WGS sequence"/>
</dbReference>
<keyword evidence="3 8" id="KW-0444">Lipid biosynthesis</keyword>
<dbReference type="GO" id="GO:0009317">
    <property type="term" value="C:acetyl-CoA carboxylase complex"/>
    <property type="evidence" value="ECO:0007669"/>
    <property type="project" value="InterPro"/>
</dbReference>
<dbReference type="CDD" id="cd06850">
    <property type="entry name" value="biotinyl_domain"/>
    <property type="match status" value="1"/>
</dbReference>
<dbReference type="InterPro" id="IPR000089">
    <property type="entry name" value="Biotin_lipoyl"/>
</dbReference>
<dbReference type="InterPro" id="IPR001249">
    <property type="entry name" value="AcCoA_biotinCC"/>
</dbReference>
<dbReference type="InterPro" id="IPR050709">
    <property type="entry name" value="Biotin_Carboxyl_Carrier/Decarb"/>
</dbReference>
<evidence type="ECO:0000313" key="10">
    <source>
        <dbReference type="EMBL" id="HIX68768.1"/>
    </source>
</evidence>
<dbReference type="NCBIfam" id="TIGR00531">
    <property type="entry name" value="BCCP"/>
    <property type="match status" value="1"/>
</dbReference>
<dbReference type="PRINTS" id="PR01071">
    <property type="entry name" value="ACOABIOTINCC"/>
</dbReference>
<dbReference type="PROSITE" id="PS50968">
    <property type="entry name" value="BIOTINYL_LIPOYL"/>
    <property type="match status" value="1"/>
</dbReference>
<keyword evidence="5 8" id="KW-0443">Lipid metabolism</keyword>
<evidence type="ECO:0000256" key="4">
    <source>
        <dbReference type="ARBA" id="ARBA00022832"/>
    </source>
</evidence>
<keyword evidence="4 8" id="KW-0276">Fatty acid metabolism</keyword>
<accession>A0A9D1WWY3</accession>
<dbReference type="SUPFAM" id="SSF51230">
    <property type="entry name" value="Single hybrid motif"/>
    <property type="match status" value="1"/>
</dbReference>
<sequence>MKIEEMKELIQAVSDSEVDEFKYSDDKCSVRISKNKTQFVTAEAVPAPAGPLAPPPAPAAAPAAPAVQEEAEAVIEGNQVKAPLVGTFYAAPSEGADPFVSVGDKVEKGQVIGIVEAMKLMNEVESEFAGTVAEILVENGEMVEYGQPLVVIK</sequence>
<dbReference type="EMBL" id="DXEM01000035">
    <property type="protein sequence ID" value="HIX68768.1"/>
    <property type="molecule type" value="Genomic_DNA"/>
</dbReference>
<evidence type="ECO:0000256" key="8">
    <source>
        <dbReference type="RuleBase" id="RU364072"/>
    </source>
</evidence>
<evidence type="ECO:0000313" key="11">
    <source>
        <dbReference type="Proteomes" id="UP000886721"/>
    </source>
</evidence>
<dbReference type="Pfam" id="PF00364">
    <property type="entry name" value="Biotin_lipoyl"/>
    <property type="match status" value="1"/>
</dbReference>
<dbReference type="PANTHER" id="PTHR45266:SF3">
    <property type="entry name" value="OXALOACETATE DECARBOXYLASE ALPHA CHAIN"/>
    <property type="match status" value="1"/>
</dbReference>
<proteinExistence type="predicted"/>
<evidence type="ECO:0000256" key="3">
    <source>
        <dbReference type="ARBA" id="ARBA00022516"/>
    </source>
</evidence>
<evidence type="ECO:0000259" key="9">
    <source>
        <dbReference type="PROSITE" id="PS50968"/>
    </source>
</evidence>
<reference evidence="10" key="2">
    <citation type="submission" date="2021-04" db="EMBL/GenBank/DDBJ databases">
        <authorList>
            <person name="Gilroy R."/>
        </authorList>
    </citation>
    <scope>NUCLEOTIDE SEQUENCE</scope>
    <source>
        <strain evidence="10">CHK191-13928</strain>
    </source>
</reference>
<comment type="pathway">
    <text evidence="1 8">Lipid metabolism; fatty acid biosynthesis.</text>
</comment>
<dbReference type="GO" id="GO:0006633">
    <property type="term" value="P:fatty acid biosynthetic process"/>
    <property type="evidence" value="ECO:0007669"/>
    <property type="project" value="UniProtKB-KW"/>
</dbReference>
<name>A0A9D1WWY3_9FIRM</name>
<evidence type="ECO:0000256" key="1">
    <source>
        <dbReference type="ARBA" id="ARBA00005194"/>
    </source>
</evidence>
<dbReference type="GO" id="GO:0003989">
    <property type="term" value="F:acetyl-CoA carboxylase activity"/>
    <property type="evidence" value="ECO:0007669"/>
    <property type="project" value="InterPro"/>
</dbReference>
<organism evidence="10 11">
    <name type="scientific">Candidatus Anaerostipes excrementavium</name>
    <dbReference type="NCBI Taxonomy" id="2838463"/>
    <lineage>
        <taxon>Bacteria</taxon>
        <taxon>Bacillati</taxon>
        <taxon>Bacillota</taxon>
        <taxon>Clostridia</taxon>
        <taxon>Lachnospirales</taxon>
        <taxon>Lachnospiraceae</taxon>
        <taxon>Anaerostipes</taxon>
    </lineage>
</organism>
<comment type="function">
    <text evidence="8">This protein is a component of the acetyl coenzyme A carboxylase complex; first, biotin carboxylase catalyzes the carboxylation of the carrier protein and then the transcarboxylase transfers the carboxyl group to form malonyl-CoA.</text>
</comment>
<evidence type="ECO:0000256" key="5">
    <source>
        <dbReference type="ARBA" id="ARBA00023098"/>
    </source>
</evidence>
<dbReference type="PANTHER" id="PTHR45266">
    <property type="entry name" value="OXALOACETATE DECARBOXYLASE ALPHA CHAIN"/>
    <property type="match status" value="1"/>
</dbReference>
<dbReference type="AlphaFoldDB" id="A0A9D1WWY3"/>
<dbReference type="Gene3D" id="2.40.50.100">
    <property type="match status" value="1"/>
</dbReference>
<keyword evidence="7 8" id="KW-0092">Biotin</keyword>
<evidence type="ECO:0000256" key="7">
    <source>
        <dbReference type="ARBA" id="ARBA00023267"/>
    </source>
</evidence>
<dbReference type="InterPro" id="IPR011053">
    <property type="entry name" value="Single_hybrid_motif"/>
</dbReference>
<keyword evidence="6 8" id="KW-0275">Fatty acid biosynthesis</keyword>
<feature type="domain" description="Lipoyl-binding" evidence="9">
    <location>
        <begin position="77"/>
        <end position="153"/>
    </location>
</feature>
<dbReference type="FunFam" id="2.40.50.100:FF:000003">
    <property type="entry name" value="Acetyl-CoA carboxylase biotin carboxyl carrier protein"/>
    <property type="match status" value="1"/>
</dbReference>
<keyword evidence="10" id="KW-0436">Ligase</keyword>
<comment type="caution">
    <text evidence="10">The sequence shown here is derived from an EMBL/GenBank/DDBJ whole genome shotgun (WGS) entry which is preliminary data.</text>
</comment>
<protein>
    <recommendedName>
        <fullName evidence="2 8">Biotin carboxyl carrier protein of acetyl-CoA carboxylase</fullName>
    </recommendedName>
</protein>
<evidence type="ECO:0000256" key="2">
    <source>
        <dbReference type="ARBA" id="ARBA00017562"/>
    </source>
</evidence>
<reference evidence="10" key="1">
    <citation type="journal article" date="2021" name="PeerJ">
        <title>Extensive microbial diversity within the chicken gut microbiome revealed by metagenomics and culture.</title>
        <authorList>
            <person name="Gilroy R."/>
            <person name="Ravi A."/>
            <person name="Getino M."/>
            <person name="Pursley I."/>
            <person name="Horton D.L."/>
            <person name="Alikhan N.F."/>
            <person name="Baker D."/>
            <person name="Gharbi K."/>
            <person name="Hall N."/>
            <person name="Watson M."/>
            <person name="Adriaenssens E.M."/>
            <person name="Foster-Nyarko E."/>
            <person name="Jarju S."/>
            <person name="Secka A."/>
            <person name="Antonio M."/>
            <person name="Oren A."/>
            <person name="Chaudhuri R.R."/>
            <person name="La Ragione R."/>
            <person name="Hildebrand F."/>
            <person name="Pallen M.J."/>
        </authorList>
    </citation>
    <scope>NUCLEOTIDE SEQUENCE</scope>
    <source>
        <strain evidence="10">CHK191-13928</strain>
    </source>
</reference>